<dbReference type="Gene3D" id="1.10.260.40">
    <property type="entry name" value="lambda repressor-like DNA-binding domains"/>
    <property type="match status" value="1"/>
</dbReference>
<dbReference type="PROSITE" id="PS50943">
    <property type="entry name" value="HTH_CROC1"/>
    <property type="match status" value="1"/>
</dbReference>
<proteinExistence type="predicted"/>
<reference evidence="3 4" key="1">
    <citation type="journal article" date="2016" name="Nat. Commun.">
        <title>Thousands of microbial genomes shed light on interconnected biogeochemical processes in an aquifer system.</title>
        <authorList>
            <person name="Anantharaman K."/>
            <person name="Brown C.T."/>
            <person name="Hug L.A."/>
            <person name="Sharon I."/>
            <person name="Castelle C.J."/>
            <person name="Probst A.J."/>
            <person name="Thomas B.C."/>
            <person name="Singh A."/>
            <person name="Wilkins M.J."/>
            <person name="Karaoz U."/>
            <person name="Brodie E.L."/>
            <person name="Williams K.H."/>
            <person name="Hubbard S.S."/>
            <person name="Banfield J.F."/>
        </authorList>
    </citation>
    <scope>NUCLEOTIDE SEQUENCE [LARGE SCALE GENOMIC DNA]</scope>
</reference>
<name>A0A1F5EX32_9BACT</name>
<dbReference type="CDD" id="cd00093">
    <property type="entry name" value="HTH_XRE"/>
    <property type="match status" value="1"/>
</dbReference>
<dbReference type="GO" id="GO:0003677">
    <property type="term" value="F:DNA binding"/>
    <property type="evidence" value="ECO:0007669"/>
    <property type="project" value="InterPro"/>
</dbReference>
<evidence type="ECO:0000259" key="2">
    <source>
        <dbReference type="PROSITE" id="PS50943"/>
    </source>
</evidence>
<dbReference type="AlphaFoldDB" id="A0A1F5EX32"/>
<sequence length="156" mass="17116">MDMKRGLYYELVERFGLERQMAEEGLILDVSQQLFEVMEKDGVTKAELAKRLDCSKAYVTKLLRGPSNMTLRKVAEVFHALGCVLKLKAVPNDEETDWECVKTRPGRHQQGAKAISDVSASHAVEGGRGPRKKAASRARPHLKTHGAAASAAKKGG</sequence>
<dbReference type="SUPFAM" id="SSF47413">
    <property type="entry name" value="lambda repressor-like DNA-binding domains"/>
    <property type="match status" value="1"/>
</dbReference>
<feature type="compositionally biased region" description="Basic residues" evidence="1">
    <location>
        <begin position="129"/>
        <end position="144"/>
    </location>
</feature>
<evidence type="ECO:0000313" key="4">
    <source>
        <dbReference type="Proteomes" id="UP000177187"/>
    </source>
</evidence>
<organism evidence="3 4">
    <name type="scientific">Candidatus Coatesbacteria bacterium RBG_13_66_14</name>
    <dbReference type="NCBI Taxonomy" id="1817816"/>
    <lineage>
        <taxon>Bacteria</taxon>
        <taxon>Candidatus Coatesiibacteriota</taxon>
    </lineage>
</organism>
<dbReference type="Proteomes" id="UP000177187">
    <property type="component" value="Unassembled WGS sequence"/>
</dbReference>
<dbReference type="EMBL" id="MFAF01000144">
    <property type="protein sequence ID" value="OGD71684.1"/>
    <property type="molecule type" value="Genomic_DNA"/>
</dbReference>
<dbReference type="InterPro" id="IPR001387">
    <property type="entry name" value="Cro/C1-type_HTH"/>
</dbReference>
<evidence type="ECO:0000256" key="1">
    <source>
        <dbReference type="SAM" id="MobiDB-lite"/>
    </source>
</evidence>
<comment type="caution">
    <text evidence="3">The sequence shown here is derived from an EMBL/GenBank/DDBJ whole genome shotgun (WGS) entry which is preliminary data.</text>
</comment>
<gene>
    <name evidence="3" type="ORF">A2Y64_09605</name>
</gene>
<feature type="region of interest" description="Disordered" evidence="1">
    <location>
        <begin position="111"/>
        <end position="156"/>
    </location>
</feature>
<dbReference type="SMART" id="SM00530">
    <property type="entry name" value="HTH_XRE"/>
    <property type="match status" value="1"/>
</dbReference>
<dbReference type="InterPro" id="IPR010982">
    <property type="entry name" value="Lambda_DNA-bd_dom_sf"/>
</dbReference>
<evidence type="ECO:0000313" key="3">
    <source>
        <dbReference type="EMBL" id="OGD71684.1"/>
    </source>
</evidence>
<feature type="domain" description="HTH cro/C1-type" evidence="2">
    <location>
        <begin position="42"/>
        <end position="87"/>
    </location>
</feature>
<dbReference type="Pfam" id="PF01381">
    <property type="entry name" value="HTH_3"/>
    <property type="match status" value="1"/>
</dbReference>
<accession>A0A1F5EX32</accession>
<feature type="compositionally biased region" description="Low complexity" evidence="1">
    <location>
        <begin position="146"/>
        <end position="156"/>
    </location>
</feature>
<protein>
    <recommendedName>
        <fullName evidence="2">HTH cro/C1-type domain-containing protein</fullName>
    </recommendedName>
</protein>